<accession>A0A1B1DZW6</accession>
<dbReference type="Proteomes" id="UP000092716">
    <property type="component" value="Chromosome 9"/>
</dbReference>
<reference evidence="7" key="1">
    <citation type="submission" date="2016-06" db="EMBL/GenBank/DDBJ databases">
        <title>First high quality genome sequence of Plasmodium coatneyi using continuous long reads from single molecule, real-time sequencing.</title>
        <authorList>
            <person name="Chien J.-T."/>
            <person name="Pakala S.B."/>
            <person name="Geraldo J.A."/>
            <person name="Lapp S.A."/>
            <person name="Barnwell J.W."/>
            <person name="Kissinger J.C."/>
            <person name="Galinski M.R."/>
            <person name="Humphrey J.C."/>
        </authorList>
    </citation>
    <scope>NUCLEOTIDE SEQUENCE [LARGE SCALE GENOMIC DNA]</scope>
    <source>
        <strain evidence="7">Hackeri</strain>
    </source>
</reference>
<feature type="region of interest" description="Disordered" evidence="1">
    <location>
        <begin position="1179"/>
        <end position="1210"/>
    </location>
</feature>
<dbReference type="InterPro" id="IPR024290">
    <property type="entry name" value="SICA_extracell_a"/>
</dbReference>
<feature type="region of interest" description="Disordered" evidence="1">
    <location>
        <begin position="776"/>
        <end position="999"/>
    </location>
</feature>
<sequence>MYDYFAEFLVEWLTVKGMQSSGQYGKIWIDVERVFKDMLKYITKDSSEIKLLCSEYGDDTSMSERVKNRGKELCKMLIRIIYWIGGLIEKWDAEKDFHWGKRDDIKTEEWKVEAYLRCILGKILIAKMFANHCDMEGVAGIVEQAVGETLEWRGIKAEHEECSGIDFGSIRIGHEFLWERMDEWLRESGNEKNDLEKIKKNGEACEEGSSSRRRSKDTGEEQKNTMKLLGKGGPKEWQELMRRRDQFPKGNLQGILEAVSSKGKDEVKSTVAQKIQELESKEQKEQVSKASEARSDPDRDQPVSAAGPRATPQAPVGPSKQGDEDCMAKDKLCQRTNCVATNWFKERIFPDGTGKQTWCTFWGWDVTKELERLSVDITNSNRDADNLCEKIDGKDTTLSEAQKAACNLIVRGLKHIYSIEVDLKNTKGKNEQEIRKRKNNRLLYQTMSCLFLNAYADRLKEKNPICITEEIISKAFSKGNGRSDTWCKEYPCAECKRDENYGACKLNTDTSLWNTSNCDEDRNKIRGKLDDMLKENQKIMSTLSTINNNLCERAKCVTVKWFENRIGGEGTGQIKQDWCTFWDTDVKNRLGKLSSAMSSVSAGVDNLCKDIGEKDGTSPGAKKQACELIVRGLERIYKIAKGTVDSNLKGDAKEKKEREVADNLIFHRTFSCILLNAYADMLEKLSCVGEDVINEAFEKSEQIKNGTDPCKSDPNCVTCTRDKSYETCTVDADKKLWKEKNNCQNDKGNVRNKVEGLFKNNDANIKGAVEAINNICPKPSSAPRPQAAKPAAPAPEGRRDNSGGEDLPPGKPPPPDNPQQGVPPASPPGKNSNTGKPGKSTHSPESACPKGDGLPSCDDDSIYPTLRSEDEEEDEYQRIYGGASRVSVVTIPTATTTDPELIDPTGDPRSGSPGGKTRPAPDQATVTQGPEQGATWKSDADIQGAKDVNLPKPDDKGSDPRVPGPGPVADPSSTGIQQTQPPSGAGVPGAVSPAASGDDSGRITAGAIPITADTIITIIITWKCFENRKRWYSNKKGIDPSDLLTPYLPTIPVLIGTSVISYLLWKYFFLGKRRKRYKRAHQVRGPSSSEEQLLDHVDDQADGPHEYTLVKERHPPRSAPTGRTKRSKKRGVGPRGVGCRTIIDIHLEVLDECQKGDMALTKEDYFTILVQEFMGSELMKEEPVHKEEVPSSDSGFKEKDFVPKEDFPKE</sequence>
<dbReference type="Pfam" id="PF12887">
    <property type="entry name" value="SICA_alpha"/>
    <property type="match status" value="1"/>
</dbReference>
<feature type="domain" description="Schizont-infected cell agglutination C-terminal" evidence="4">
    <location>
        <begin position="1067"/>
        <end position="1192"/>
    </location>
</feature>
<keyword evidence="2" id="KW-0472">Membrane</keyword>
<dbReference type="RefSeq" id="XP_019915017.1">
    <property type="nucleotide sequence ID" value="XM_020059346.1"/>
</dbReference>
<feature type="domain" description="Schizont-infected cell agglutination extracellular beta" evidence="3">
    <location>
        <begin position="331"/>
        <end position="505"/>
    </location>
</feature>
<dbReference type="EMBL" id="CP016247">
    <property type="protein sequence ID" value="ANQ08322.1"/>
    <property type="molecule type" value="Genomic_DNA"/>
</dbReference>
<keyword evidence="7" id="KW-1185">Reference proteome</keyword>
<dbReference type="VEuPathDB" id="PlasmoDB:PCOAH_00025410"/>
<feature type="compositionally biased region" description="Low complexity" evidence="1">
    <location>
        <begin position="981"/>
        <end position="999"/>
    </location>
</feature>
<feature type="compositionally biased region" description="Basic and acidic residues" evidence="1">
    <location>
        <begin position="277"/>
        <end position="301"/>
    </location>
</feature>
<organism evidence="6 7">
    <name type="scientific">Plasmodium coatneyi</name>
    <dbReference type="NCBI Taxonomy" id="208452"/>
    <lineage>
        <taxon>Eukaryota</taxon>
        <taxon>Sar</taxon>
        <taxon>Alveolata</taxon>
        <taxon>Apicomplexa</taxon>
        <taxon>Aconoidasida</taxon>
        <taxon>Haemosporida</taxon>
        <taxon>Plasmodiidae</taxon>
        <taxon>Plasmodium</taxon>
    </lineage>
</organism>
<evidence type="ECO:0000259" key="3">
    <source>
        <dbReference type="Pfam" id="PF12878"/>
    </source>
</evidence>
<dbReference type="Pfam" id="PF12879">
    <property type="entry name" value="SICA_C"/>
    <property type="match status" value="1"/>
</dbReference>
<feature type="domain" description="Schizont-infected cell agglutination extracellular beta" evidence="3">
    <location>
        <begin position="549"/>
        <end position="730"/>
    </location>
</feature>
<feature type="compositionally biased region" description="Polar residues" evidence="1">
    <location>
        <begin position="971"/>
        <end position="980"/>
    </location>
</feature>
<dbReference type="AlphaFoldDB" id="A0A1B1DZW6"/>
<feature type="region of interest" description="Disordered" evidence="1">
    <location>
        <begin position="195"/>
        <end position="236"/>
    </location>
</feature>
<feature type="compositionally biased region" description="Polar residues" evidence="1">
    <location>
        <begin position="829"/>
        <end position="844"/>
    </location>
</feature>
<feature type="compositionally biased region" description="Low complexity" evidence="1">
    <location>
        <begin position="777"/>
        <end position="795"/>
    </location>
</feature>
<dbReference type="InterPro" id="IPR024288">
    <property type="entry name" value="SICA_C"/>
</dbReference>
<feature type="region of interest" description="Disordered" evidence="1">
    <location>
        <begin position="1107"/>
        <end position="1134"/>
    </location>
</feature>
<dbReference type="InterPro" id="IPR024285">
    <property type="entry name" value="SICA_extracell_b"/>
</dbReference>
<evidence type="ECO:0000256" key="1">
    <source>
        <dbReference type="SAM" id="MobiDB-lite"/>
    </source>
</evidence>
<protein>
    <submittedName>
        <fullName evidence="6">SICA antigen</fullName>
    </submittedName>
</protein>
<dbReference type="Pfam" id="PF12878">
    <property type="entry name" value="SICA_beta"/>
    <property type="match status" value="2"/>
</dbReference>
<dbReference type="OrthoDB" id="9945370at2759"/>
<dbReference type="KEGG" id="pcot:PCOAH_00025410"/>
<proteinExistence type="predicted"/>
<feature type="transmembrane region" description="Helical" evidence="2">
    <location>
        <begin position="1047"/>
        <end position="1069"/>
    </location>
</feature>
<evidence type="ECO:0000313" key="6">
    <source>
        <dbReference type="EMBL" id="ANQ08322.1"/>
    </source>
</evidence>
<feature type="domain" description="Schizont-infected cell agglutination extracellular alpha" evidence="5">
    <location>
        <begin position="8"/>
        <end position="184"/>
    </location>
</feature>
<keyword evidence="2" id="KW-0812">Transmembrane</keyword>
<gene>
    <name evidence="6" type="ORF">PCOAH_00025410</name>
</gene>
<evidence type="ECO:0000259" key="5">
    <source>
        <dbReference type="Pfam" id="PF12887"/>
    </source>
</evidence>
<feature type="region of interest" description="Disordered" evidence="1">
    <location>
        <begin position="277"/>
        <end position="325"/>
    </location>
</feature>
<keyword evidence="2" id="KW-1133">Transmembrane helix</keyword>
<dbReference type="GeneID" id="30909269"/>
<evidence type="ECO:0000256" key="2">
    <source>
        <dbReference type="SAM" id="Phobius"/>
    </source>
</evidence>
<evidence type="ECO:0000259" key="4">
    <source>
        <dbReference type="Pfam" id="PF12879"/>
    </source>
</evidence>
<feature type="compositionally biased region" description="Basic residues" evidence="1">
    <location>
        <begin position="1123"/>
        <end position="1132"/>
    </location>
</feature>
<evidence type="ECO:0000313" key="7">
    <source>
        <dbReference type="Proteomes" id="UP000092716"/>
    </source>
</evidence>
<name>A0A1B1DZW6_9APIC</name>